<dbReference type="InterPro" id="IPR009218">
    <property type="entry name" value="HD_phosphohydro"/>
</dbReference>
<evidence type="ECO:0000256" key="1">
    <source>
        <dbReference type="SAM" id="MobiDB-lite"/>
    </source>
</evidence>
<reference evidence="2" key="1">
    <citation type="submission" date="2020-05" db="EMBL/GenBank/DDBJ databases">
        <authorList>
            <person name="Chiriac C."/>
            <person name="Salcher M."/>
            <person name="Ghai R."/>
            <person name="Kavagutti S V."/>
        </authorList>
    </citation>
    <scope>NUCLEOTIDE SEQUENCE</scope>
</reference>
<dbReference type="AlphaFoldDB" id="A0A6J6VIJ2"/>
<name>A0A6J6VIJ2_9ZZZZ</name>
<dbReference type="SUPFAM" id="SSF109604">
    <property type="entry name" value="HD-domain/PDEase-like"/>
    <property type="match status" value="1"/>
</dbReference>
<sequence>MPDPDRPLPRDDASSHPSGRPSDDPDALVPPGSDLVARLRSRWPLDDADDLRDELLAAWDRPGYHDLRHLAEVLARVEELAAAGIGFGRMQVSLAAWFHDAVYDGERDAEERSAVWAERSLPSYAGEPVAAEVARLVRMTETHDPAPEDVEGCVLSDADLAVLACGQDRYAAYVAGVREEYAHLDEETFRRGRAQVLASLAERPALFRTDHARDRWEAAARANLAAELAALGGVGSAPG</sequence>
<dbReference type="EMBL" id="CAEZYQ010000052">
    <property type="protein sequence ID" value="CAB4772232.1"/>
    <property type="molecule type" value="Genomic_DNA"/>
</dbReference>
<protein>
    <submittedName>
        <fullName evidence="2">Unannotated protein</fullName>
    </submittedName>
</protein>
<feature type="compositionally biased region" description="Basic and acidic residues" evidence="1">
    <location>
        <begin position="1"/>
        <end position="14"/>
    </location>
</feature>
<dbReference type="PANTHER" id="PTHR21174:SF0">
    <property type="entry name" value="HD PHOSPHOHYDROLASE FAMILY PROTEIN-RELATED"/>
    <property type="match status" value="1"/>
</dbReference>
<feature type="region of interest" description="Disordered" evidence="1">
    <location>
        <begin position="1"/>
        <end position="31"/>
    </location>
</feature>
<organism evidence="2">
    <name type="scientific">freshwater metagenome</name>
    <dbReference type="NCBI Taxonomy" id="449393"/>
    <lineage>
        <taxon>unclassified sequences</taxon>
        <taxon>metagenomes</taxon>
        <taxon>ecological metagenomes</taxon>
    </lineage>
</organism>
<accession>A0A6J6VIJ2</accession>
<proteinExistence type="predicted"/>
<evidence type="ECO:0000313" key="2">
    <source>
        <dbReference type="EMBL" id="CAB4772232.1"/>
    </source>
</evidence>
<gene>
    <name evidence="2" type="ORF">UFOPK2761_03460</name>
</gene>
<dbReference type="Gene3D" id="1.10.3210.10">
    <property type="entry name" value="Hypothetical protein af1432"/>
    <property type="match status" value="1"/>
</dbReference>
<dbReference type="PANTHER" id="PTHR21174">
    <property type="match status" value="1"/>
</dbReference>